<accession>A0AAW0CV21</accession>
<dbReference type="AlphaFoldDB" id="A0AAW0CV21"/>
<evidence type="ECO:0000313" key="2">
    <source>
        <dbReference type="EMBL" id="KAK7043873.1"/>
    </source>
</evidence>
<dbReference type="PANTHER" id="PTHR33099:SF7">
    <property type="entry name" value="MYND-TYPE DOMAIN-CONTAINING PROTEIN"/>
    <property type="match status" value="1"/>
</dbReference>
<dbReference type="EMBL" id="JAYKXP010000027">
    <property type="protein sequence ID" value="KAK7043873.1"/>
    <property type="molecule type" value="Genomic_DNA"/>
</dbReference>
<dbReference type="Gene3D" id="2.60.120.620">
    <property type="entry name" value="q2cbj1_9rhob like domain"/>
    <property type="match status" value="1"/>
</dbReference>
<feature type="region of interest" description="Disordered" evidence="1">
    <location>
        <begin position="1"/>
        <end position="38"/>
    </location>
</feature>
<name>A0AAW0CV21_9AGAR</name>
<evidence type="ECO:0008006" key="4">
    <source>
        <dbReference type="Google" id="ProtNLM"/>
    </source>
</evidence>
<gene>
    <name evidence="2" type="ORF">VNI00_008039</name>
</gene>
<organism evidence="2 3">
    <name type="scientific">Paramarasmius palmivorus</name>
    <dbReference type="NCBI Taxonomy" id="297713"/>
    <lineage>
        <taxon>Eukaryota</taxon>
        <taxon>Fungi</taxon>
        <taxon>Dikarya</taxon>
        <taxon>Basidiomycota</taxon>
        <taxon>Agaricomycotina</taxon>
        <taxon>Agaricomycetes</taxon>
        <taxon>Agaricomycetidae</taxon>
        <taxon>Agaricales</taxon>
        <taxon>Marasmiineae</taxon>
        <taxon>Marasmiaceae</taxon>
        <taxon>Paramarasmius</taxon>
    </lineage>
</organism>
<reference evidence="2 3" key="1">
    <citation type="submission" date="2024-01" db="EMBL/GenBank/DDBJ databases">
        <title>A draft genome for a cacao thread blight-causing isolate of Paramarasmius palmivorus.</title>
        <authorList>
            <person name="Baruah I.K."/>
            <person name="Bukari Y."/>
            <person name="Amoako-Attah I."/>
            <person name="Meinhardt L.W."/>
            <person name="Bailey B.A."/>
            <person name="Cohen S.P."/>
        </authorList>
    </citation>
    <scope>NUCLEOTIDE SEQUENCE [LARGE SCALE GENOMIC DNA]</scope>
    <source>
        <strain evidence="2 3">GH-12</strain>
    </source>
</reference>
<feature type="compositionally biased region" description="Acidic residues" evidence="1">
    <location>
        <begin position="16"/>
        <end position="34"/>
    </location>
</feature>
<evidence type="ECO:0000313" key="3">
    <source>
        <dbReference type="Proteomes" id="UP001383192"/>
    </source>
</evidence>
<proteinExistence type="predicted"/>
<comment type="caution">
    <text evidence="2">The sequence shown here is derived from an EMBL/GenBank/DDBJ whole genome shotgun (WGS) entry which is preliminary data.</text>
</comment>
<evidence type="ECO:0000256" key="1">
    <source>
        <dbReference type="SAM" id="MobiDB-lite"/>
    </source>
</evidence>
<dbReference type="PANTHER" id="PTHR33099">
    <property type="entry name" value="FE2OG DIOXYGENASE DOMAIN-CONTAINING PROTEIN"/>
    <property type="match status" value="1"/>
</dbReference>
<keyword evidence="3" id="KW-1185">Reference proteome</keyword>
<dbReference type="Proteomes" id="UP001383192">
    <property type="component" value="Unassembled WGS sequence"/>
</dbReference>
<protein>
    <recommendedName>
        <fullName evidence="4">Prolyl 4-hydroxylase alpha subunit Fe(2+) 2OG dioxygenase domain-containing protein</fullName>
    </recommendedName>
</protein>
<sequence>MQEEGHDEPKAKTQTDDQEDESELEDEEELDEDGFPLLAEPSTDILTDLEEALSEDLDFQGSFACSKTYQDAPNPILHLEGVGTVGLPLSKSQARTVIEHCIRAPFGQGERTIVDTEVRDTWEMDASKVQFRNPGWESFMKRVVKEVCEGLGVNIDASKPRCELYKLLIYETGSHFLPHVDTEKTNGMFASIIVILPTEFTGGDAHLSHAGQKVILKTSPSSLTSTTVISWYTDVMHEIKPITSGYRIALSFNLLHSTNSLRPALSAKTEAIENLRHVLLSWKQQKGNTLDKIIYVLDHKYSKANLSAGALKGRDAHLVAVLDRLAKQLGFHLGLANIERHVYGAASHSGYGRWGRYDEDEDEDENDIDIDEVIEESTSVGPLVDLDGQEISSDVDFDEETETIPVNLSESLEEDGWDKQEYEGYKGNYGDTVDRFYRRSALVIWPKWTHLGDDGGDRRSLYALEVLRAVEGSKPTTEEASLFDYVSRKWRSASRWVQAIGSFAGIKHSDVFLEETAKAVSVFGFTNISAGLKAMALQDRSNSSRFASMAVLITWAHSLRSEAARTQVLAFVTELKSTFLDNVLSPTAEEMDLITTETMLMGGLQRLLNHILPQLRILASTDTLEAYTKFILANSTELATDEGQRDLLKQIIADLLSAQLLKLDFFELRQTYNPSTRKQENKMDPSIALKFITLCLDCRDMDIATAALDRLVDMGGQSQETAHTRASAVLLPLLPLLNKELSARSSRPQLPLSKISEVAIQLSLAKIDAKGGFFTQEDVQMLVNAAFLGNDQNVLVSTIIPKIRSAPWTSEANWKSCMEELHAYRHQIPGVEVRTVVAEMAQTYAHRLKLPVNHQSSRKALSDSIHPTCQVVEFCSTSGGDATVEILLHRLLQLQSTQHDSQYISGFLLPLLPHLSKPSRISCTAEPLSTFIRKCLSLWATKVLGPKPDDRILRRSLERLDQWTCATENCRKVRQFLKHQPDSTLTLHGVGAPVRKHVEIELNKFAVNVTTYETIRTSPQGLKVTKATSLFNSQQWLAEQQRGISVLKQIGGENELKQIWGSAYPSFMARLSGGPAVPPFQPATSGATNLIAASRAVQQTALPEGVATILDGPAVPSTPAKRKADDVIDLTLSP</sequence>